<dbReference type="EMBL" id="CM037157">
    <property type="protein sequence ID" value="KAH7848676.1"/>
    <property type="molecule type" value="Genomic_DNA"/>
</dbReference>
<sequence length="383" mass="42658">MGDPKNPKPTNPITSLPPGCRFYPSEEQLLCDYLTHKNGNGDRQFDDVINELDLYNYNPFDLPDSTCFRFGRRGRRRHWYCYVAGARVLNSGGRRRRRAGTGYWKREGGVRNVVGGKKAVLGTRKKFVFYFEEDEKKKTNAGRPEWVMYEYALVGNHEDSFIVCRVFARSCSQNNGSEHIVSSCGEGSTATVRHIGIQHDGAFTSGIGEGIVHDDDSVDKNNEELIGSGGVAVAGALSSVQVPLSIRPAEPVTASGLSSEASVFFGLFAAHHLSSKIESIKTCSRALRDAFEFIRMEEECGELAKSNRSTEPSCISNFTSLDRTSTIQVRRNLPVRLLRFLNKEKYGQPYNLSDFVGTDHVLTADPSVNLLSFGYRLRSPVFI</sequence>
<comment type="caution">
    <text evidence="1">The sequence shown here is derived from an EMBL/GenBank/DDBJ whole genome shotgun (WGS) entry which is preliminary data.</text>
</comment>
<name>A0ACB7Y554_9ERIC</name>
<evidence type="ECO:0000313" key="1">
    <source>
        <dbReference type="EMBL" id="KAH7848676.1"/>
    </source>
</evidence>
<accession>A0ACB7Y554</accession>
<gene>
    <name evidence="1" type="ORF">Vadar_006033</name>
</gene>
<organism evidence="1 2">
    <name type="scientific">Vaccinium darrowii</name>
    <dbReference type="NCBI Taxonomy" id="229202"/>
    <lineage>
        <taxon>Eukaryota</taxon>
        <taxon>Viridiplantae</taxon>
        <taxon>Streptophyta</taxon>
        <taxon>Embryophyta</taxon>
        <taxon>Tracheophyta</taxon>
        <taxon>Spermatophyta</taxon>
        <taxon>Magnoliopsida</taxon>
        <taxon>eudicotyledons</taxon>
        <taxon>Gunneridae</taxon>
        <taxon>Pentapetalae</taxon>
        <taxon>asterids</taxon>
        <taxon>Ericales</taxon>
        <taxon>Ericaceae</taxon>
        <taxon>Vaccinioideae</taxon>
        <taxon>Vaccinieae</taxon>
        <taxon>Vaccinium</taxon>
    </lineage>
</organism>
<evidence type="ECO:0000313" key="2">
    <source>
        <dbReference type="Proteomes" id="UP000828048"/>
    </source>
</evidence>
<reference evidence="1 2" key="1">
    <citation type="journal article" date="2021" name="Hortic Res">
        <title>High-quality reference genome and annotation aids understanding of berry development for evergreen blueberry (Vaccinium darrowii).</title>
        <authorList>
            <person name="Yu J."/>
            <person name="Hulse-Kemp A.M."/>
            <person name="Babiker E."/>
            <person name="Staton M."/>
        </authorList>
    </citation>
    <scope>NUCLEOTIDE SEQUENCE [LARGE SCALE GENOMIC DNA]</scope>
    <source>
        <strain evidence="2">cv. NJ 8807/NJ 8810</strain>
        <tissue evidence="1">Young leaf</tissue>
    </source>
</reference>
<dbReference type="Proteomes" id="UP000828048">
    <property type="component" value="Chromosome 7"/>
</dbReference>
<protein>
    <submittedName>
        <fullName evidence="1">Uncharacterized protein</fullName>
    </submittedName>
</protein>
<proteinExistence type="predicted"/>
<keyword evidence="2" id="KW-1185">Reference proteome</keyword>